<accession>A0A9W7UW49</accession>
<organism evidence="1 2">
    <name type="scientific">Bacillus cereus</name>
    <dbReference type="NCBI Taxonomy" id="1396"/>
    <lineage>
        <taxon>Bacteria</taxon>
        <taxon>Bacillati</taxon>
        <taxon>Bacillota</taxon>
        <taxon>Bacilli</taxon>
        <taxon>Bacillales</taxon>
        <taxon>Bacillaceae</taxon>
        <taxon>Bacillus</taxon>
        <taxon>Bacillus cereus group</taxon>
    </lineage>
</organism>
<reference evidence="1 2" key="1">
    <citation type="submission" date="2019-10" db="EMBL/GenBank/DDBJ databases">
        <title>Bacillus from the desert of Cuatro Cinegas, Coahuila.</title>
        <authorList>
            <person name="Olmedo-Alvarez G."/>
            <person name="Saldana S."/>
            <person name="Barcelo D."/>
        </authorList>
    </citation>
    <scope>NUCLEOTIDE SEQUENCE [LARGE SCALE GENOMIC DNA]</scope>
    <source>
        <strain evidence="1 2">CH417_13T</strain>
    </source>
</reference>
<dbReference type="Pfam" id="PF18928">
    <property type="entry name" value="DUF5677"/>
    <property type="match status" value="1"/>
</dbReference>
<proteinExistence type="predicted"/>
<sequence length="273" mass="31949">MESTLHNLSKTIKFGEGFLKDLEKRTDLELEHKIVSALFRKLIEQTTAGYVLTEQNLAGPLTIIKRSMLETYLALRYILQKEELIKNRAYSYYIGFLKNENNDKRTWNESPQVDLSHIDIQGFIKTNTEILNNPKFKHILQEWENTKRKSKNKYDPKWYSLFNGPWSLKGLSDCLMEGEPLAYAFYGTLSQEAHSYNALNAANFTEFMDKPLELNPIRCRVNTSDVRNIRSLCAWAMFEAIIYLFPDRTHEIWEFGIEIGMLREEDIPSTDNK</sequence>
<gene>
    <name evidence="1" type="ORF">F8172_20215</name>
</gene>
<protein>
    <submittedName>
        <fullName evidence="1">Uncharacterized protein</fullName>
    </submittedName>
</protein>
<dbReference type="RefSeq" id="WP_151522113.1">
    <property type="nucleotide sequence ID" value="NZ_WBPL01000022.1"/>
</dbReference>
<evidence type="ECO:0000313" key="2">
    <source>
        <dbReference type="Proteomes" id="UP000475765"/>
    </source>
</evidence>
<dbReference type="EMBL" id="WBPP01000033">
    <property type="protein sequence ID" value="KAB2391353.1"/>
    <property type="molecule type" value="Genomic_DNA"/>
</dbReference>
<comment type="caution">
    <text evidence="1">The sequence shown here is derived from an EMBL/GenBank/DDBJ whole genome shotgun (WGS) entry which is preliminary data.</text>
</comment>
<name>A0A9W7UW49_BACCE</name>
<evidence type="ECO:0000313" key="1">
    <source>
        <dbReference type="EMBL" id="KAB2391353.1"/>
    </source>
</evidence>
<dbReference type="Proteomes" id="UP000475765">
    <property type="component" value="Unassembled WGS sequence"/>
</dbReference>
<dbReference type="AlphaFoldDB" id="A0A9W7UW49"/>
<dbReference type="InterPro" id="IPR043733">
    <property type="entry name" value="DUF5677"/>
</dbReference>